<feature type="compositionally biased region" description="Polar residues" evidence="1">
    <location>
        <begin position="26"/>
        <end position="36"/>
    </location>
</feature>
<evidence type="ECO:0000313" key="4">
    <source>
        <dbReference type="RefSeq" id="XP_026678582.1"/>
    </source>
</evidence>
<gene>
    <name evidence="4" type="primary">LOC103508071</name>
</gene>
<dbReference type="InterPro" id="IPR036779">
    <property type="entry name" value="LysM_dom_sf"/>
</dbReference>
<dbReference type="GeneID" id="103508071"/>
<dbReference type="PANTHER" id="PTHR33734">
    <property type="entry name" value="LYSM DOMAIN-CONTAINING GPI-ANCHORED PROTEIN 2"/>
    <property type="match status" value="1"/>
</dbReference>
<dbReference type="PaxDb" id="121845-A0A3Q0IQQ4"/>
<sequence length="427" mass="47444">MNADIFAHRNSAPAITITAANAQKLSTLSAENNNTKPRPEPRKKWSTTTIPVLSSLDESLILGHHATFGTYRQNFDLSGFVDENRSLNTSDTNLSNSTSSISGEYEKYKSNRRKSWHIGKRRKSVMGVAPSVATISPPSGLDRKHGKRGSWWNLLVPDNLSRTRRASTVGISSDGTRHDDNIPYFRNKSRSVDHGFASPFDLDSLRSKVEGRFESVDKLHKDGDSASKENIAGKMQKSSEPIKTTTYTVEASDTLTSVAARFDTTPSELAILNRLHSRTVFPGQVIRVPEKTKRRKKPRISSTDQPSSGNEDNDGTEDGEESGDLESETNQSDVSSTHRRLSVNDCESTEECELLESLRPASPKPGHVERVRAPLGASYANRPRHVAPQERFLKIHVRHITDGQERFLKIHVRHITDGQRSLNKGVG</sequence>
<evidence type="ECO:0000256" key="1">
    <source>
        <dbReference type="SAM" id="MobiDB-lite"/>
    </source>
</evidence>
<dbReference type="Pfam" id="PF01476">
    <property type="entry name" value="LysM"/>
    <property type="match status" value="1"/>
</dbReference>
<proteinExistence type="predicted"/>
<evidence type="ECO:0000313" key="3">
    <source>
        <dbReference type="Proteomes" id="UP000079169"/>
    </source>
</evidence>
<dbReference type="SMART" id="SM00257">
    <property type="entry name" value="LysM"/>
    <property type="match status" value="1"/>
</dbReference>
<feature type="region of interest" description="Disordered" evidence="1">
    <location>
        <begin position="220"/>
        <end position="240"/>
    </location>
</feature>
<dbReference type="Proteomes" id="UP000079169">
    <property type="component" value="Unplaced"/>
</dbReference>
<dbReference type="KEGG" id="dci:103508071"/>
<feature type="region of interest" description="Disordered" evidence="1">
    <location>
        <begin position="26"/>
        <end position="45"/>
    </location>
</feature>
<accession>A0A3Q0IQQ4</accession>
<dbReference type="PROSITE" id="PS51782">
    <property type="entry name" value="LYSM"/>
    <property type="match status" value="1"/>
</dbReference>
<dbReference type="AlphaFoldDB" id="A0A3Q0IQQ4"/>
<dbReference type="Gene3D" id="3.10.350.10">
    <property type="entry name" value="LysM domain"/>
    <property type="match status" value="1"/>
</dbReference>
<dbReference type="InterPro" id="IPR018392">
    <property type="entry name" value="LysM"/>
</dbReference>
<dbReference type="SUPFAM" id="SSF54106">
    <property type="entry name" value="LysM domain"/>
    <property type="match status" value="1"/>
</dbReference>
<organism evidence="3 4">
    <name type="scientific">Diaphorina citri</name>
    <name type="common">Asian citrus psyllid</name>
    <dbReference type="NCBI Taxonomy" id="121845"/>
    <lineage>
        <taxon>Eukaryota</taxon>
        <taxon>Metazoa</taxon>
        <taxon>Ecdysozoa</taxon>
        <taxon>Arthropoda</taxon>
        <taxon>Hexapoda</taxon>
        <taxon>Insecta</taxon>
        <taxon>Pterygota</taxon>
        <taxon>Neoptera</taxon>
        <taxon>Paraneoptera</taxon>
        <taxon>Hemiptera</taxon>
        <taxon>Sternorrhyncha</taxon>
        <taxon>Psylloidea</taxon>
        <taxon>Psyllidae</taxon>
        <taxon>Diaphorininae</taxon>
        <taxon>Diaphorina</taxon>
    </lineage>
</organism>
<dbReference type="PANTHER" id="PTHR33734:SF22">
    <property type="entry name" value="MEMBRANE-BOUND LYTIC MUREIN TRANSGLYCOSYLASE D"/>
    <property type="match status" value="1"/>
</dbReference>
<protein>
    <submittedName>
        <fullName evidence="4">Uncharacterized protein LOC103508071</fullName>
    </submittedName>
</protein>
<keyword evidence="3" id="KW-1185">Reference proteome</keyword>
<feature type="domain" description="LysM" evidence="2">
    <location>
        <begin position="245"/>
        <end position="288"/>
    </location>
</feature>
<feature type="region of interest" description="Disordered" evidence="1">
    <location>
        <begin position="283"/>
        <end position="346"/>
    </location>
</feature>
<reference evidence="4" key="1">
    <citation type="submission" date="2025-08" db="UniProtKB">
        <authorList>
            <consortium name="RefSeq"/>
        </authorList>
    </citation>
    <scope>IDENTIFICATION</scope>
</reference>
<name>A0A3Q0IQQ4_DIACI</name>
<feature type="compositionally biased region" description="Acidic residues" evidence="1">
    <location>
        <begin position="311"/>
        <end position="327"/>
    </location>
</feature>
<dbReference type="CDD" id="cd00118">
    <property type="entry name" value="LysM"/>
    <property type="match status" value="1"/>
</dbReference>
<dbReference type="RefSeq" id="XP_026678582.1">
    <property type="nucleotide sequence ID" value="XM_026822781.1"/>
</dbReference>
<evidence type="ECO:0000259" key="2">
    <source>
        <dbReference type="PROSITE" id="PS51782"/>
    </source>
</evidence>